<reference evidence="1 2" key="1">
    <citation type="journal article" date="2013" name="Proc. Natl. Acad. Sci. U.S.A.">
        <title>The king cobra genome reveals dynamic gene evolution and adaptation in the snake venom system.</title>
        <authorList>
            <person name="Vonk F.J."/>
            <person name="Casewell N.R."/>
            <person name="Henkel C.V."/>
            <person name="Heimberg A.M."/>
            <person name="Jansen H.J."/>
            <person name="McCleary R.J."/>
            <person name="Kerkkamp H.M."/>
            <person name="Vos R.A."/>
            <person name="Guerreiro I."/>
            <person name="Calvete J.J."/>
            <person name="Wuster W."/>
            <person name="Woods A.E."/>
            <person name="Logan J.M."/>
            <person name="Harrison R.A."/>
            <person name="Castoe T.A."/>
            <person name="de Koning A.P."/>
            <person name="Pollock D.D."/>
            <person name="Yandell M."/>
            <person name="Calderon D."/>
            <person name="Renjifo C."/>
            <person name="Currier R.B."/>
            <person name="Salgado D."/>
            <person name="Pla D."/>
            <person name="Sanz L."/>
            <person name="Hyder A.S."/>
            <person name="Ribeiro J.M."/>
            <person name="Arntzen J.W."/>
            <person name="van den Thillart G.E."/>
            <person name="Boetzer M."/>
            <person name="Pirovano W."/>
            <person name="Dirks R.P."/>
            <person name="Spaink H.P."/>
            <person name="Duboule D."/>
            <person name="McGlinn E."/>
            <person name="Kini R.M."/>
            <person name="Richardson M.K."/>
        </authorList>
    </citation>
    <scope>NUCLEOTIDE SEQUENCE</scope>
    <source>
        <tissue evidence="1">Blood</tissue>
    </source>
</reference>
<dbReference type="Proteomes" id="UP000018936">
    <property type="component" value="Unassembled WGS sequence"/>
</dbReference>
<dbReference type="AlphaFoldDB" id="V8NMN7"/>
<feature type="non-terminal residue" evidence="1">
    <location>
        <position position="1"/>
    </location>
</feature>
<protein>
    <submittedName>
        <fullName evidence="1">Uncharacterized protein</fullName>
    </submittedName>
</protein>
<organism evidence="1 2">
    <name type="scientific">Ophiophagus hannah</name>
    <name type="common">King cobra</name>
    <name type="synonym">Naja hannah</name>
    <dbReference type="NCBI Taxonomy" id="8665"/>
    <lineage>
        <taxon>Eukaryota</taxon>
        <taxon>Metazoa</taxon>
        <taxon>Chordata</taxon>
        <taxon>Craniata</taxon>
        <taxon>Vertebrata</taxon>
        <taxon>Euteleostomi</taxon>
        <taxon>Lepidosauria</taxon>
        <taxon>Squamata</taxon>
        <taxon>Bifurcata</taxon>
        <taxon>Unidentata</taxon>
        <taxon>Episquamata</taxon>
        <taxon>Toxicofera</taxon>
        <taxon>Serpentes</taxon>
        <taxon>Colubroidea</taxon>
        <taxon>Elapidae</taxon>
        <taxon>Elapinae</taxon>
        <taxon>Ophiophagus</taxon>
    </lineage>
</organism>
<dbReference type="EMBL" id="AZIM01002847">
    <property type="protein sequence ID" value="ETE63241.1"/>
    <property type="molecule type" value="Genomic_DNA"/>
</dbReference>
<feature type="non-terminal residue" evidence="1">
    <location>
        <position position="76"/>
    </location>
</feature>
<keyword evidence="2" id="KW-1185">Reference proteome</keyword>
<proteinExistence type="predicted"/>
<evidence type="ECO:0000313" key="1">
    <source>
        <dbReference type="EMBL" id="ETE63241.1"/>
    </source>
</evidence>
<evidence type="ECO:0000313" key="2">
    <source>
        <dbReference type="Proteomes" id="UP000018936"/>
    </source>
</evidence>
<accession>V8NMN7</accession>
<gene>
    <name evidence="1" type="ORF">L345_11000</name>
</gene>
<sequence length="76" mass="8392">MQPAPWKTPPWSAGRRLALDEEGRLALLSNCATKGLFAANIHKTKKASMLVLISMIQCVELMARPILTNVNYVPKS</sequence>
<comment type="caution">
    <text evidence="1">The sequence shown here is derived from an EMBL/GenBank/DDBJ whole genome shotgun (WGS) entry which is preliminary data.</text>
</comment>
<name>V8NMN7_OPHHA</name>